<dbReference type="Pfam" id="PF09851">
    <property type="entry name" value="SHOCT"/>
    <property type="match status" value="1"/>
</dbReference>
<gene>
    <name evidence="4" type="ORF">J07HQW2_02886</name>
</gene>
<protein>
    <submittedName>
        <fullName evidence="4">Putative membrane protein (DUF2078)</fullName>
    </submittedName>
</protein>
<evidence type="ECO:0000313" key="5">
    <source>
        <dbReference type="Proteomes" id="UP000030710"/>
    </source>
</evidence>
<dbReference type="AlphaFoldDB" id="U1NHR6"/>
<evidence type="ECO:0000256" key="1">
    <source>
        <dbReference type="SAM" id="MobiDB-lite"/>
    </source>
</evidence>
<dbReference type="Proteomes" id="UP000030710">
    <property type="component" value="Unassembled WGS sequence"/>
</dbReference>
<feature type="compositionally biased region" description="Acidic residues" evidence="1">
    <location>
        <begin position="163"/>
        <end position="175"/>
    </location>
</feature>
<feature type="compositionally biased region" description="Low complexity" evidence="1">
    <location>
        <begin position="63"/>
        <end position="72"/>
    </location>
</feature>
<dbReference type="STRING" id="1238425.J07HQW2_02886"/>
<sequence length="175" mass="18508">MNSSVIQRLGSLSGQQTIALTVVGGIVSGTLLFMTATLFIEPLVELFQTGGSPVGAGPPPEADAPANAGPHRAAAHRGPHSSLLLAISGLIGTVVVASLMMIYQTMTFATDVNADETQSDDDPLMTLRRRYASGEIDDDEFKQRVSQISGMEFSSVERHSDADTDANELSDELNT</sequence>
<dbReference type="eggNOG" id="arCOG03911">
    <property type="taxonomic scope" value="Archaea"/>
</dbReference>
<feature type="region of interest" description="Disordered" evidence="1">
    <location>
        <begin position="51"/>
        <end position="75"/>
    </location>
</feature>
<dbReference type="HOGENOM" id="CLU_1551806_0_0_2"/>
<name>U1NHR6_9EURY</name>
<evidence type="ECO:0000313" key="4">
    <source>
        <dbReference type="EMBL" id="ERG96408.1"/>
    </source>
</evidence>
<reference evidence="4 5" key="1">
    <citation type="journal article" date="2013" name="PLoS ONE">
        <title>Assembly-driven community genomics of a hypersaline microbial ecosystem.</title>
        <authorList>
            <person name="Podell S."/>
            <person name="Ugalde J.A."/>
            <person name="Narasingarao P."/>
            <person name="Banfield J.F."/>
            <person name="Heidelberg K.B."/>
            <person name="Allen E.E."/>
        </authorList>
    </citation>
    <scope>NUCLEOTIDE SEQUENCE [LARGE SCALE GENOMIC DNA]</scope>
    <source>
        <strain evidence="5">J07HQW2</strain>
    </source>
</reference>
<dbReference type="RefSeq" id="WP_021055873.1">
    <property type="nucleotide sequence ID" value="NZ_KE356561.1"/>
</dbReference>
<keyword evidence="2" id="KW-0812">Transmembrane</keyword>
<feature type="transmembrane region" description="Helical" evidence="2">
    <location>
        <begin position="83"/>
        <end position="103"/>
    </location>
</feature>
<evidence type="ECO:0000256" key="2">
    <source>
        <dbReference type="SAM" id="Phobius"/>
    </source>
</evidence>
<organism evidence="4 5">
    <name type="scientific">Haloquadratum walsbyi J07HQW2</name>
    <dbReference type="NCBI Taxonomy" id="1238425"/>
    <lineage>
        <taxon>Archaea</taxon>
        <taxon>Methanobacteriati</taxon>
        <taxon>Methanobacteriota</taxon>
        <taxon>Stenosarchaea group</taxon>
        <taxon>Halobacteria</taxon>
        <taxon>Halobacteriales</taxon>
        <taxon>Haloferacaceae</taxon>
        <taxon>Haloquadratum</taxon>
    </lineage>
</organism>
<dbReference type="EMBL" id="KE356561">
    <property type="protein sequence ID" value="ERG96408.1"/>
    <property type="molecule type" value="Genomic_DNA"/>
</dbReference>
<accession>U1NHR6</accession>
<feature type="region of interest" description="Disordered" evidence="1">
    <location>
        <begin position="151"/>
        <end position="175"/>
    </location>
</feature>
<evidence type="ECO:0000259" key="3">
    <source>
        <dbReference type="Pfam" id="PF09851"/>
    </source>
</evidence>
<feature type="transmembrane region" description="Helical" evidence="2">
    <location>
        <begin position="18"/>
        <end position="40"/>
    </location>
</feature>
<feature type="domain" description="SHOCT" evidence="3">
    <location>
        <begin position="122"/>
        <end position="148"/>
    </location>
</feature>
<dbReference type="InterPro" id="IPR018649">
    <property type="entry name" value="SHOCT"/>
</dbReference>
<keyword evidence="2" id="KW-0472">Membrane</keyword>
<keyword evidence="2" id="KW-1133">Transmembrane helix</keyword>
<proteinExistence type="predicted"/>